<gene>
    <name evidence="1" type="ORF">BT67DRAFT_138700</name>
</gene>
<evidence type="ECO:0000313" key="2">
    <source>
        <dbReference type="Proteomes" id="UP001304895"/>
    </source>
</evidence>
<reference evidence="1" key="2">
    <citation type="submission" date="2023-05" db="EMBL/GenBank/DDBJ databases">
        <authorList>
            <consortium name="Lawrence Berkeley National Laboratory"/>
            <person name="Steindorff A."/>
            <person name="Hensen N."/>
            <person name="Bonometti L."/>
            <person name="Westerberg I."/>
            <person name="Brannstrom I.O."/>
            <person name="Guillou S."/>
            <person name="Cros-Aarteil S."/>
            <person name="Calhoun S."/>
            <person name="Haridas S."/>
            <person name="Kuo A."/>
            <person name="Mondo S."/>
            <person name="Pangilinan J."/>
            <person name="Riley R."/>
            <person name="Labutti K."/>
            <person name="Andreopoulos B."/>
            <person name="Lipzen A."/>
            <person name="Chen C."/>
            <person name="Yanf M."/>
            <person name="Daum C."/>
            <person name="Ng V."/>
            <person name="Clum A."/>
            <person name="Ohm R."/>
            <person name="Martin F."/>
            <person name="Silar P."/>
            <person name="Natvig D."/>
            <person name="Lalanne C."/>
            <person name="Gautier V."/>
            <person name="Ament-Velasquez S.L."/>
            <person name="Kruys A."/>
            <person name="Hutchinson M.I."/>
            <person name="Powell A.J."/>
            <person name="Barry K."/>
            <person name="Miller A.N."/>
            <person name="Grigoriev I.V."/>
            <person name="Debuchy R."/>
            <person name="Gladieux P."/>
            <person name="Thoren M.H."/>
            <person name="Johannesson H."/>
        </authorList>
    </citation>
    <scope>NUCLEOTIDE SEQUENCE</scope>
    <source>
        <strain evidence="1">CBS 123565</strain>
    </source>
</reference>
<organism evidence="1 2">
    <name type="scientific">Trichocladium antarcticum</name>
    <dbReference type="NCBI Taxonomy" id="1450529"/>
    <lineage>
        <taxon>Eukaryota</taxon>
        <taxon>Fungi</taxon>
        <taxon>Dikarya</taxon>
        <taxon>Ascomycota</taxon>
        <taxon>Pezizomycotina</taxon>
        <taxon>Sordariomycetes</taxon>
        <taxon>Sordariomycetidae</taxon>
        <taxon>Sordariales</taxon>
        <taxon>Chaetomiaceae</taxon>
        <taxon>Trichocladium</taxon>
    </lineage>
</organism>
<keyword evidence="2" id="KW-1185">Reference proteome</keyword>
<name>A0AAN6ZBJ9_9PEZI</name>
<proteinExistence type="predicted"/>
<dbReference type="Proteomes" id="UP001304895">
    <property type="component" value="Unassembled WGS sequence"/>
</dbReference>
<accession>A0AAN6ZBJ9</accession>
<sequence length="159" mass="17167">MSLGMGAGDSVPKSDIAVNDCNYRQPVHVLASEYTLSTSSAAHGRMHHLPGERQTRATALVVAAAAAGWRDSSPASYRGAQQQKQFELPPDPHCMYVICAGRLGLRPQGKLSRLGMYVPGGRHRVQVSVRVRSMWKSGSIDRRLQANGAPVLQECSTSP</sequence>
<dbReference type="EMBL" id="MU853421">
    <property type="protein sequence ID" value="KAK4131916.1"/>
    <property type="molecule type" value="Genomic_DNA"/>
</dbReference>
<comment type="caution">
    <text evidence="1">The sequence shown here is derived from an EMBL/GenBank/DDBJ whole genome shotgun (WGS) entry which is preliminary data.</text>
</comment>
<evidence type="ECO:0000313" key="1">
    <source>
        <dbReference type="EMBL" id="KAK4131916.1"/>
    </source>
</evidence>
<dbReference type="AlphaFoldDB" id="A0AAN6ZBJ9"/>
<reference evidence="1" key="1">
    <citation type="journal article" date="2023" name="Mol. Phylogenet. Evol.">
        <title>Genome-scale phylogeny and comparative genomics of the fungal order Sordariales.</title>
        <authorList>
            <person name="Hensen N."/>
            <person name="Bonometti L."/>
            <person name="Westerberg I."/>
            <person name="Brannstrom I.O."/>
            <person name="Guillou S."/>
            <person name="Cros-Aarteil S."/>
            <person name="Calhoun S."/>
            <person name="Haridas S."/>
            <person name="Kuo A."/>
            <person name="Mondo S."/>
            <person name="Pangilinan J."/>
            <person name="Riley R."/>
            <person name="LaButti K."/>
            <person name="Andreopoulos B."/>
            <person name="Lipzen A."/>
            <person name="Chen C."/>
            <person name="Yan M."/>
            <person name="Daum C."/>
            <person name="Ng V."/>
            <person name="Clum A."/>
            <person name="Steindorff A."/>
            <person name="Ohm R.A."/>
            <person name="Martin F."/>
            <person name="Silar P."/>
            <person name="Natvig D.O."/>
            <person name="Lalanne C."/>
            <person name="Gautier V."/>
            <person name="Ament-Velasquez S.L."/>
            <person name="Kruys A."/>
            <person name="Hutchinson M.I."/>
            <person name="Powell A.J."/>
            <person name="Barry K."/>
            <person name="Miller A.N."/>
            <person name="Grigoriev I.V."/>
            <person name="Debuchy R."/>
            <person name="Gladieux P."/>
            <person name="Hiltunen Thoren M."/>
            <person name="Johannesson H."/>
        </authorList>
    </citation>
    <scope>NUCLEOTIDE SEQUENCE</scope>
    <source>
        <strain evidence="1">CBS 123565</strain>
    </source>
</reference>
<protein>
    <submittedName>
        <fullName evidence="1">Uncharacterized protein</fullName>
    </submittedName>
</protein>